<feature type="signal peptide" evidence="1">
    <location>
        <begin position="1"/>
        <end position="21"/>
    </location>
</feature>
<organism evidence="3 4">
    <name type="scientific">Croceimicrobium hydrocarbonivorans</name>
    <dbReference type="NCBI Taxonomy" id="2761580"/>
    <lineage>
        <taxon>Bacteria</taxon>
        <taxon>Pseudomonadati</taxon>
        <taxon>Bacteroidota</taxon>
        <taxon>Flavobacteriia</taxon>
        <taxon>Flavobacteriales</taxon>
        <taxon>Owenweeksiaceae</taxon>
        <taxon>Croceimicrobium</taxon>
    </lineage>
</organism>
<accession>A0A7H0VBC1</accession>
<dbReference type="RefSeq" id="WP_210757542.1">
    <property type="nucleotide sequence ID" value="NZ_CP060139.1"/>
</dbReference>
<dbReference type="EMBL" id="CP060139">
    <property type="protein sequence ID" value="QNR23019.1"/>
    <property type="molecule type" value="Genomic_DNA"/>
</dbReference>
<name>A0A7H0VBC1_9FLAO</name>
<dbReference type="Proteomes" id="UP000516305">
    <property type="component" value="Chromosome"/>
</dbReference>
<gene>
    <name evidence="2" type="ORF">H4K34_11345</name>
    <name evidence="3" type="ORF">H4K34_11575</name>
</gene>
<keyword evidence="1" id="KW-0732">Signal</keyword>
<dbReference type="EMBL" id="CP060139">
    <property type="protein sequence ID" value="QNR22973.1"/>
    <property type="molecule type" value="Genomic_DNA"/>
</dbReference>
<feature type="chain" id="PRO_5036203227" evidence="1">
    <location>
        <begin position="22"/>
        <end position="101"/>
    </location>
</feature>
<protein>
    <submittedName>
        <fullName evidence="3">Uncharacterized protein</fullName>
    </submittedName>
</protein>
<evidence type="ECO:0000256" key="1">
    <source>
        <dbReference type="SAM" id="SignalP"/>
    </source>
</evidence>
<evidence type="ECO:0000313" key="4">
    <source>
        <dbReference type="Proteomes" id="UP000516305"/>
    </source>
</evidence>
<dbReference type="AlphaFoldDB" id="A0A7H0VBC1"/>
<reference evidence="3 4" key="1">
    <citation type="submission" date="2020-08" db="EMBL/GenBank/DDBJ databases">
        <title>Croceimicrobium hydrocarbonivorans gen. nov., sp. nov., a novel marine bacterium isolated from a bacterial consortium that degrades polyethylene terephthalate.</title>
        <authorList>
            <person name="Liu R."/>
        </authorList>
    </citation>
    <scope>NUCLEOTIDE SEQUENCE [LARGE SCALE GENOMIC DNA]</scope>
    <source>
        <strain evidence="3 4">A20-9</strain>
    </source>
</reference>
<proteinExistence type="predicted"/>
<dbReference type="KEGG" id="chyd:H4K34_11345"/>
<sequence length="101" mass="11031">MKKHLVLVLAGLAFAPVVSLAEVIEDAEAPIFCEVDATESFTAIDLKIEAVDFYQVESLQVAAVLCEPVINVGPSGKDFAPVGSYKHRQPQPFRWGGAYFY</sequence>
<keyword evidence="4" id="KW-1185">Reference proteome</keyword>
<evidence type="ECO:0000313" key="2">
    <source>
        <dbReference type="EMBL" id="QNR22973.1"/>
    </source>
</evidence>
<evidence type="ECO:0000313" key="3">
    <source>
        <dbReference type="EMBL" id="QNR23019.1"/>
    </source>
</evidence>
<dbReference type="KEGG" id="chyd:H4K34_11575"/>